<evidence type="ECO:0000313" key="2">
    <source>
        <dbReference type="Proteomes" id="UP000595663"/>
    </source>
</evidence>
<dbReference type="KEGG" id="ajp:AMJAP_2651"/>
<organism evidence="1 2">
    <name type="scientific">Amphritea japonica ATCC BAA-1530</name>
    <dbReference type="NCBI Taxonomy" id="1278309"/>
    <lineage>
        <taxon>Bacteria</taxon>
        <taxon>Pseudomonadati</taxon>
        <taxon>Pseudomonadota</taxon>
        <taxon>Gammaproteobacteria</taxon>
        <taxon>Oceanospirillales</taxon>
        <taxon>Oceanospirillaceae</taxon>
        <taxon>Amphritea</taxon>
    </lineage>
</organism>
<sequence>MTIQKENKGNKTMPNNHVSHLLNKLEEHSTEQTQLVDCNFSISKEDQIKVEAMAELFQLPADKLVADLLHTVLLEMEEKMPYRAGSNVIRVEEGDPIYEDVGPMPRYMAIKNRLNKSTKCA</sequence>
<dbReference type="AlphaFoldDB" id="A0A7R6PPP7"/>
<reference evidence="1 2" key="1">
    <citation type="journal article" date="2008" name="Int. J. Syst. Evol. Microbiol.">
        <title>Amphritea japonica sp. nov. and Amphritea balenae sp. nov., isolated from the sediment adjacent to sperm whale carcasses off Kagoshima, Japan.</title>
        <authorList>
            <person name="Miyazaki M."/>
            <person name="Nogi Y."/>
            <person name="Fujiwara Y."/>
            <person name="Kawato M."/>
            <person name="Nagahama T."/>
            <person name="Kubokawa K."/>
            <person name="Horikoshi K."/>
        </authorList>
    </citation>
    <scope>NUCLEOTIDE SEQUENCE [LARGE SCALE GENOMIC DNA]</scope>
    <source>
        <strain evidence="1 2">ATCC BAA-1530</strain>
    </source>
</reference>
<dbReference type="EMBL" id="AP014545">
    <property type="protein sequence ID" value="BBB27238.1"/>
    <property type="molecule type" value="Genomic_DNA"/>
</dbReference>
<name>A0A7R6PPP7_9GAMM</name>
<accession>A0A7R6PPP7</accession>
<keyword evidence="2" id="KW-1185">Reference proteome</keyword>
<protein>
    <submittedName>
        <fullName evidence="1">Uncharacterized protein</fullName>
    </submittedName>
</protein>
<proteinExistence type="predicted"/>
<gene>
    <name evidence="1" type="ORF">AMJAP_2651</name>
</gene>
<evidence type="ECO:0000313" key="1">
    <source>
        <dbReference type="EMBL" id="BBB27238.1"/>
    </source>
</evidence>
<dbReference type="Proteomes" id="UP000595663">
    <property type="component" value="Chromosome"/>
</dbReference>